<evidence type="ECO:0000256" key="1">
    <source>
        <dbReference type="SAM" id="Phobius"/>
    </source>
</evidence>
<keyword evidence="3" id="KW-1185">Reference proteome</keyword>
<keyword evidence="1" id="KW-1133">Transmembrane helix</keyword>
<evidence type="ECO:0000313" key="2">
    <source>
        <dbReference type="EMBL" id="CAH2715336.1"/>
    </source>
</evidence>
<feature type="transmembrane region" description="Helical" evidence="1">
    <location>
        <begin position="56"/>
        <end position="73"/>
    </location>
</feature>
<protein>
    <submittedName>
        <fullName evidence="2">Uncharacterized protein</fullName>
    </submittedName>
</protein>
<feature type="transmembrane region" description="Helical" evidence="1">
    <location>
        <begin position="33"/>
        <end position="50"/>
    </location>
</feature>
<name>A0ABN8KP30_9BACI</name>
<gene>
    <name evidence="2" type="ORF">BACCIP111895_02520</name>
</gene>
<keyword evidence="1" id="KW-0812">Transmembrane</keyword>
<evidence type="ECO:0000313" key="3">
    <source>
        <dbReference type="Proteomes" id="UP000838308"/>
    </source>
</evidence>
<feature type="transmembrane region" description="Helical" evidence="1">
    <location>
        <begin position="6"/>
        <end position="26"/>
    </location>
</feature>
<dbReference type="Proteomes" id="UP000838308">
    <property type="component" value="Unassembled WGS sequence"/>
</dbReference>
<accession>A0ABN8KP30</accession>
<organism evidence="2 3">
    <name type="scientific">Neobacillus rhizosphaerae</name>
    <dbReference type="NCBI Taxonomy" id="2880965"/>
    <lineage>
        <taxon>Bacteria</taxon>
        <taxon>Bacillati</taxon>
        <taxon>Bacillota</taxon>
        <taxon>Bacilli</taxon>
        <taxon>Bacillales</taxon>
        <taxon>Bacillaceae</taxon>
        <taxon>Neobacillus</taxon>
    </lineage>
</organism>
<comment type="caution">
    <text evidence="2">The sequence shown here is derived from an EMBL/GenBank/DDBJ whole genome shotgun (WGS) entry which is preliminary data.</text>
</comment>
<sequence>MKVYFVLTLLIISTIPLLNLFFLHVFKSVYRPKIMFIIHLSTFLIPLMLFRFSREYAFKFFLCDALILLFLYISNKLYCSLFNTILGRIVYEIFESPVISEIYLVKNRLYSRTLEGYVLIDMKNETYKTYPDVDSCAANDKTVFKRLVLTKRI</sequence>
<dbReference type="EMBL" id="CALBWS010000015">
    <property type="protein sequence ID" value="CAH2715336.1"/>
    <property type="molecule type" value="Genomic_DNA"/>
</dbReference>
<keyword evidence="1" id="KW-0472">Membrane</keyword>
<proteinExistence type="predicted"/>
<reference evidence="2" key="1">
    <citation type="submission" date="2022-04" db="EMBL/GenBank/DDBJ databases">
        <authorList>
            <person name="Criscuolo A."/>
        </authorList>
    </citation>
    <scope>NUCLEOTIDE SEQUENCE</scope>
    <source>
        <strain evidence="2">CIP111895</strain>
    </source>
</reference>